<dbReference type="InterPro" id="IPR029000">
    <property type="entry name" value="Cyclophilin-like_dom_sf"/>
</dbReference>
<feature type="compositionally biased region" description="Polar residues" evidence="1">
    <location>
        <begin position="1"/>
        <end position="11"/>
    </location>
</feature>
<feature type="region of interest" description="Disordered" evidence="1">
    <location>
        <begin position="1"/>
        <end position="36"/>
    </location>
</feature>
<dbReference type="KEGG" id="byl:A4V09_01800"/>
<sequence length="144" mass="15621">MTESIAETQTPESEETNSEPGENRADEPQIRVDGKDGQNIIFQLNDSTAANTLYKQLPLSIQIEEYSHNEKIFYPPDELDTSGTPLAEGPAGTLAYYAPWGNVVLYYGECGGASGLYELGEAVSGADQIETLSGEIQIDIVEDN</sequence>
<dbReference type="Gene3D" id="2.40.100.20">
    <property type="match status" value="1"/>
</dbReference>
<evidence type="ECO:0000259" key="2">
    <source>
        <dbReference type="Pfam" id="PF18050"/>
    </source>
</evidence>
<accession>A0A1C7IHY4</accession>
<dbReference type="STRING" id="1796616.A4V09_01800"/>
<dbReference type="EMBL" id="CP015405">
    <property type="protein sequence ID" value="ANU78503.2"/>
    <property type="molecule type" value="Genomic_DNA"/>
</dbReference>
<evidence type="ECO:0000256" key="1">
    <source>
        <dbReference type="SAM" id="MobiDB-lite"/>
    </source>
</evidence>
<dbReference type="SUPFAM" id="SSF50891">
    <property type="entry name" value="Cyclophilin-like"/>
    <property type="match status" value="1"/>
</dbReference>
<dbReference type="AlphaFoldDB" id="A0A1C7IHY4"/>
<dbReference type="InterPro" id="IPR041183">
    <property type="entry name" value="Cyclophilin-like"/>
</dbReference>
<proteinExistence type="predicted"/>
<gene>
    <name evidence="3" type="ORF">A4V09_01800</name>
</gene>
<keyword evidence="4" id="KW-1185">Reference proteome</keyword>
<protein>
    <recommendedName>
        <fullName evidence="2">Cyclophilin-like domain-containing protein</fullName>
    </recommendedName>
</protein>
<feature type="compositionally biased region" description="Basic and acidic residues" evidence="1">
    <location>
        <begin position="21"/>
        <end position="36"/>
    </location>
</feature>
<reference evidence="3" key="1">
    <citation type="submission" date="2017-04" db="EMBL/GenBank/DDBJ databases">
        <title>Complete Genome Sequences of Twelve Strains of a Stable Defined Moderately Diverse Mouse Microbiota 2 (sDMDMm2).</title>
        <authorList>
            <person name="Uchimura Y."/>
            <person name="Wyss M."/>
            <person name="Brugiroux S."/>
            <person name="Limenitakis J.P."/>
            <person name="Stecher B."/>
            <person name="McCoy K.D."/>
            <person name="Macpherson A.J."/>
        </authorList>
    </citation>
    <scope>NUCLEOTIDE SEQUENCE</scope>
    <source>
        <strain evidence="3">YL58</strain>
    </source>
</reference>
<dbReference type="Proteomes" id="UP000092574">
    <property type="component" value="Chromosome"/>
</dbReference>
<dbReference type="Pfam" id="PF18050">
    <property type="entry name" value="Cyclophil_like2"/>
    <property type="match status" value="1"/>
</dbReference>
<organism evidence="3 4">
    <name type="scientific">Blautia pseudococcoides</name>
    <dbReference type="NCBI Taxonomy" id="1796616"/>
    <lineage>
        <taxon>Bacteria</taxon>
        <taxon>Bacillati</taxon>
        <taxon>Bacillota</taxon>
        <taxon>Clostridia</taxon>
        <taxon>Lachnospirales</taxon>
        <taxon>Lachnospiraceae</taxon>
        <taxon>Blautia</taxon>
    </lineage>
</organism>
<name>A0A1C7IHY4_9FIRM</name>
<evidence type="ECO:0000313" key="4">
    <source>
        <dbReference type="Proteomes" id="UP000092574"/>
    </source>
</evidence>
<evidence type="ECO:0000313" key="3">
    <source>
        <dbReference type="EMBL" id="ANU78503.2"/>
    </source>
</evidence>
<feature type="domain" description="Cyclophilin-like" evidence="2">
    <location>
        <begin position="36"/>
        <end position="140"/>
    </location>
</feature>